<evidence type="ECO:0000313" key="2">
    <source>
        <dbReference type="Proteomes" id="UP000067626"/>
    </source>
</evidence>
<dbReference type="OrthoDB" id="5520730at2"/>
<evidence type="ECO:0000313" key="1">
    <source>
        <dbReference type="EMBL" id="AKT40001.1"/>
    </source>
</evidence>
<keyword evidence="2" id="KW-1185">Reference proteome</keyword>
<sequence>MKGRAYALWMEIMEVQGPPSARSSFAMARLILRTRALPEEITPEVDDPALERRLEEALMDMARTG</sequence>
<proteinExistence type="predicted"/>
<reference evidence="1 2" key="1">
    <citation type="submission" date="2015-07" db="EMBL/GenBank/DDBJ databases">
        <title>Genome analysis of myxobacterium Chondromyces crocatus Cm c5 reveals a high potential for natural compound synthesis and the genetic basis for the loss of fruiting body formation.</title>
        <authorList>
            <person name="Zaburannyi N."/>
            <person name="Bunk B."/>
            <person name="Maier J."/>
            <person name="Overmann J."/>
            <person name="Mueller R."/>
        </authorList>
    </citation>
    <scope>NUCLEOTIDE SEQUENCE [LARGE SCALE GENOMIC DNA]</scope>
    <source>
        <strain evidence="1 2">Cm c5</strain>
    </source>
</reference>
<organism evidence="1 2">
    <name type="scientific">Chondromyces crocatus</name>
    <dbReference type="NCBI Taxonomy" id="52"/>
    <lineage>
        <taxon>Bacteria</taxon>
        <taxon>Pseudomonadati</taxon>
        <taxon>Myxococcota</taxon>
        <taxon>Polyangia</taxon>
        <taxon>Polyangiales</taxon>
        <taxon>Polyangiaceae</taxon>
        <taxon>Chondromyces</taxon>
    </lineage>
</organism>
<dbReference type="AlphaFoldDB" id="A0A0K1EGK4"/>
<protein>
    <submittedName>
        <fullName evidence="1">Uncharacterized protein</fullName>
    </submittedName>
</protein>
<gene>
    <name evidence="1" type="ORF">CMC5_041540</name>
</gene>
<dbReference type="EMBL" id="CP012159">
    <property type="protein sequence ID" value="AKT40001.1"/>
    <property type="molecule type" value="Genomic_DNA"/>
</dbReference>
<dbReference type="Proteomes" id="UP000067626">
    <property type="component" value="Chromosome"/>
</dbReference>
<dbReference type="RefSeq" id="WP_050431994.1">
    <property type="nucleotide sequence ID" value="NZ_CP012159.1"/>
</dbReference>
<name>A0A0K1EGK4_CHOCO</name>
<accession>A0A0K1EGK4</accession>
<dbReference type="KEGG" id="ccro:CMC5_041540"/>
<dbReference type="STRING" id="52.CMC5_041540"/>